<evidence type="ECO:0000313" key="1">
    <source>
        <dbReference type="EMBL" id="ATQ78302.1"/>
    </source>
</evidence>
<dbReference type="Proteomes" id="UP000229897">
    <property type="component" value="Chromosome"/>
</dbReference>
<keyword evidence="2" id="KW-1185">Reference proteome</keyword>
<proteinExistence type="predicted"/>
<dbReference type="AlphaFoldDB" id="A0A2D2DTJ4"/>
<reference evidence="1" key="1">
    <citation type="submission" date="2017-10" db="EMBL/GenBank/DDBJ databases">
        <title>Massilia psychrophilum sp. nov., a novel purple-pigmented bacterium isolated from Tianshan glacier, Xinjiang Municipality, China.</title>
        <authorList>
            <person name="Wang H."/>
        </authorList>
    </citation>
    <scope>NUCLEOTIDE SEQUENCE [LARGE SCALE GENOMIC DNA]</scope>
    <source>
        <strain evidence="1">B2</strain>
    </source>
</reference>
<accession>A0A2D2DTJ4</accession>
<gene>
    <name evidence="1" type="ORF">CR152_30165</name>
</gene>
<organism evidence="1 2">
    <name type="scientific">Massilia violaceinigra</name>
    <dbReference type="NCBI Taxonomy" id="2045208"/>
    <lineage>
        <taxon>Bacteria</taxon>
        <taxon>Pseudomonadati</taxon>
        <taxon>Pseudomonadota</taxon>
        <taxon>Betaproteobacteria</taxon>
        <taxon>Burkholderiales</taxon>
        <taxon>Oxalobacteraceae</taxon>
        <taxon>Telluria group</taxon>
        <taxon>Massilia</taxon>
    </lineage>
</organism>
<evidence type="ECO:0000313" key="2">
    <source>
        <dbReference type="Proteomes" id="UP000229897"/>
    </source>
</evidence>
<dbReference type="KEGG" id="mass:CR152_30165"/>
<dbReference type="RefSeq" id="WP_099881204.1">
    <property type="nucleotide sequence ID" value="NZ_CP024608.1"/>
</dbReference>
<dbReference type="EMBL" id="CP024608">
    <property type="protein sequence ID" value="ATQ78302.1"/>
    <property type="molecule type" value="Genomic_DNA"/>
</dbReference>
<sequence length="60" mass="6534">MKIIRNATGLPVGAGVTVAQIPGSAMKTIIKRTVMQLYCLELIKGSTVIRAFNRFQLWGA</sequence>
<name>A0A2D2DTJ4_9BURK</name>
<protein>
    <submittedName>
        <fullName evidence="1">Uncharacterized protein</fullName>
    </submittedName>
</protein>